<gene>
    <name evidence="1" type="ORF">MAR_000785</name>
</gene>
<evidence type="ECO:0000313" key="2">
    <source>
        <dbReference type="Proteomes" id="UP001164746"/>
    </source>
</evidence>
<keyword evidence="2" id="KW-1185">Reference proteome</keyword>
<protein>
    <submittedName>
        <fullName evidence="1">Uncharacterized protein</fullName>
    </submittedName>
</protein>
<sequence>MFLGVYSDGTWVGLSKKGRSHSSSCLSFMPFYQSDPTNFLILSIIVCFIILDCTPPCIPMGLNEGAFFSLDTLCVQEIDESWPEDDIRAAARNVMTGKEPPCPPLSAAEAHCESAFRRLREKATT</sequence>
<name>A0ABY7FBG2_MYAAR</name>
<dbReference type="EMBL" id="CP111022">
    <property type="protein sequence ID" value="WAR18947.1"/>
    <property type="molecule type" value="Genomic_DNA"/>
</dbReference>
<proteinExistence type="predicted"/>
<dbReference type="Proteomes" id="UP001164746">
    <property type="component" value="Chromosome 11"/>
</dbReference>
<reference evidence="1" key="1">
    <citation type="submission" date="2022-11" db="EMBL/GenBank/DDBJ databases">
        <title>Centuries of genome instability and evolution in soft-shell clam transmissible cancer (bioRxiv).</title>
        <authorList>
            <person name="Hart S.F.M."/>
            <person name="Yonemitsu M.A."/>
            <person name="Giersch R.M."/>
            <person name="Beal B.F."/>
            <person name="Arriagada G."/>
            <person name="Davis B.W."/>
            <person name="Ostrander E.A."/>
            <person name="Goff S.P."/>
            <person name="Metzger M.J."/>
        </authorList>
    </citation>
    <scope>NUCLEOTIDE SEQUENCE</scope>
    <source>
        <strain evidence="1">MELC-2E11</strain>
        <tissue evidence="1">Siphon/mantle</tissue>
    </source>
</reference>
<organism evidence="1 2">
    <name type="scientific">Mya arenaria</name>
    <name type="common">Soft-shell clam</name>
    <dbReference type="NCBI Taxonomy" id="6604"/>
    <lineage>
        <taxon>Eukaryota</taxon>
        <taxon>Metazoa</taxon>
        <taxon>Spiralia</taxon>
        <taxon>Lophotrochozoa</taxon>
        <taxon>Mollusca</taxon>
        <taxon>Bivalvia</taxon>
        <taxon>Autobranchia</taxon>
        <taxon>Heteroconchia</taxon>
        <taxon>Euheterodonta</taxon>
        <taxon>Imparidentia</taxon>
        <taxon>Neoheterodontei</taxon>
        <taxon>Myida</taxon>
        <taxon>Myoidea</taxon>
        <taxon>Myidae</taxon>
        <taxon>Mya</taxon>
    </lineage>
</organism>
<evidence type="ECO:0000313" key="1">
    <source>
        <dbReference type="EMBL" id="WAR18947.1"/>
    </source>
</evidence>
<accession>A0ABY7FBG2</accession>